<dbReference type="InterPro" id="IPR054093">
    <property type="entry name" value="Androglobin_II"/>
</dbReference>
<dbReference type="Pfam" id="PF00648">
    <property type="entry name" value="Peptidase_C2"/>
    <property type="match status" value="1"/>
</dbReference>
<proteinExistence type="predicted"/>
<feature type="region of interest" description="Disordered" evidence="2">
    <location>
        <begin position="1109"/>
        <end position="1141"/>
    </location>
</feature>
<evidence type="ECO:0000313" key="6">
    <source>
        <dbReference type="Proteomes" id="UP000261420"/>
    </source>
</evidence>
<dbReference type="InterPro" id="IPR057249">
    <property type="entry name" value="Globin_CP_ADGB"/>
</dbReference>
<dbReference type="STRING" id="41447.ENSSDUP00000024152"/>
<dbReference type="Proteomes" id="UP000261420">
    <property type="component" value="Unplaced"/>
</dbReference>
<feature type="compositionally biased region" description="Low complexity" evidence="2">
    <location>
        <begin position="1450"/>
        <end position="1459"/>
    </location>
</feature>
<feature type="region of interest" description="Disordered" evidence="2">
    <location>
        <begin position="286"/>
        <end position="322"/>
    </location>
</feature>
<dbReference type="PROSITE" id="PS50096">
    <property type="entry name" value="IQ"/>
    <property type="match status" value="1"/>
</dbReference>
<dbReference type="PANTHER" id="PTHR46298:SF1">
    <property type="entry name" value="ANDROGLOBIN"/>
    <property type="match status" value="1"/>
</dbReference>
<feature type="domain" description="Calpain catalytic" evidence="3">
    <location>
        <begin position="65"/>
        <end position="234"/>
    </location>
</feature>
<dbReference type="GeneTree" id="ENSGT00390000014904"/>
<dbReference type="PROSITE" id="PS52042">
    <property type="entry name" value="GLOBIN_CP_ADGB"/>
    <property type="match status" value="1"/>
</dbReference>
<evidence type="ECO:0000256" key="1">
    <source>
        <dbReference type="PROSITE-ProRule" id="PRU00239"/>
    </source>
</evidence>
<feature type="compositionally biased region" description="Polar residues" evidence="2">
    <location>
        <begin position="1323"/>
        <end position="1342"/>
    </location>
</feature>
<dbReference type="InterPro" id="IPR054095">
    <property type="entry name" value="Androglobin_V"/>
</dbReference>
<dbReference type="Pfam" id="PF22069">
    <property type="entry name" value="Androglobin_IV"/>
    <property type="match status" value="1"/>
</dbReference>
<feature type="region of interest" description="Disordered" evidence="2">
    <location>
        <begin position="1191"/>
        <end position="1240"/>
    </location>
</feature>
<feature type="compositionally biased region" description="Basic and acidic residues" evidence="2">
    <location>
        <begin position="820"/>
        <end position="830"/>
    </location>
</feature>
<dbReference type="InterPro" id="IPR053033">
    <property type="entry name" value="Androglobin-like"/>
</dbReference>
<feature type="region of interest" description="Disordered" evidence="2">
    <location>
        <begin position="57"/>
        <end position="85"/>
    </location>
</feature>
<feature type="region of interest" description="Disordered" evidence="2">
    <location>
        <begin position="1302"/>
        <end position="1342"/>
    </location>
</feature>
<feature type="compositionally biased region" description="Polar residues" evidence="2">
    <location>
        <begin position="1460"/>
        <end position="1470"/>
    </location>
</feature>
<dbReference type="Ensembl" id="ENSSDUT00000024606.1">
    <property type="protein sequence ID" value="ENSSDUP00000024152.1"/>
    <property type="gene ID" value="ENSSDUG00000017547.1"/>
</dbReference>
<feature type="compositionally biased region" description="Basic and acidic residues" evidence="2">
    <location>
        <begin position="456"/>
        <end position="472"/>
    </location>
</feature>
<accession>A0A3B4V0Q9</accession>
<evidence type="ECO:0000259" key="4">
    <source>
        <dbReference type="PROSITE" id="PS52042"/>
    </source>
</evidence>
<comment type="caution">
    <text evidence="1">Lacks conserved residue(s) required for the propagation of feature annotation.</text>
</comment>
<dbReference type="Pfam" id="PF22068">
    <property type="entry name" value="Androglobin_II"/>
    <property type="match status" value="1"/>
</dbReference>
<reference evidence="5" key="2">
    <citation type="submission" date="2025-09" db="UniProtKB">
        <authorList>
            <consortium name="Ensembl"/>
        </authorList>
    </citation>
    <scope>IDENTIFICATION</scope>
</reference>
<feature type="compositionally biased region" description="Polar residues" evidence="2">
    <location>
        <begin position="1229"/>
        <end position="1239"/>
    </location>
</feature>
<dbReference type="Pfam" id="PF22070">
    <property type="entry name" value="Androglobin_V"/>
    <property type="match status" value="2"/>
</dbReference>
<protein>
    <submittedName>
        <fullName evidence="5">Androglobin</fullName>
    </submittedName>
</protein>
<feature type="compositionally biased region" description="Basic residues" evidence="2">
    <location>
        <begin position="1472"/>
        <end position="1481"/>
    </location>
</feature>
<dbReference type="InterPro" id="IPR001300">
    <property type="entry name" value="Peptidase_C2_calpain_cat"/>
</dbReference>
<evidence type="ECO:0000256" key="2">
    <source>
        <dbReference type="SAM" id="MobiDB-lite"/>
    </source>
</evidence>
<dbReference type="OMA" id="DMYKEMR"/>
<dbReference type="InterPro" id="IPR054094">
    <property type="entry name" value="Androglobin_IV"/>
</dbReference>
<dbReference type="CDD" id="cd22307">
    <property type="entry name" value="Adgb_C_mid-like"/>
    <property type="match status" value="1"/>
</dbReference>
<dbReference type="PROSITE" id="PS50203">
    <property type="entry name" value="CALPAIN_CAT"/>
    <property type="match status" value="1"/>
</dbReference>
<organism evidence="5 6">
    <name type="scientific">Seriola dumerili</name>
    <name type="common">Greater amberjack</name>
    <name type="synonym">Caranx dumerili</name>
    <dbReference type="NCBI Taxonomy" id="41447"/>
    <lineage>
        <taxon>Eukaryota</taxon>
        <taxon>Metazoa</taxon>
        <taxon>Chordata</taxon>
        <taxon>Craniata</taxon>
        <taxon>Vertebrata</taxon>
        <taxon>Euteleostomi</taxon>
        <taxon>Actinopterygii</taxon>
        <taxon>Neopterygii</taxon>
        <taxon>Teleostei</taxon>
        <taxon>Neoteleostei</taxon>
        <taxon>Acanthomorphata</taxon>
        <taxon>Carangaria</taxon>
        <taxon>Carangiformes</taxon>
        <taxon>Carangidae</taxon>
        <taxon>Seriola</taxon>
    </lineage>
</organism>
<dbReference type="PANTHER" id="PTHR46298">
    <property type="entry name" value="ANDROGLOBIN"/>
    <property type="match status" value="1"/>
</dbReference>
<feature type="compositionally biased region" description="Basic and acidic residues" evidence="2">
    <location>
        <begin position="482"/>
        <end position="496"/>
    </location>
</feature>
<dbReference type="SUPFAM" id="SSF54001">
    <property type="entry name" value="Cysteine proteinases"/>
    <property type="match status" value="1"/>
</dbReference>
<feature type="region of interest" description="Disordered" evidence="2">
    <location>
        <begin position="809"/>
        <end position="830"/>
    </location>
</feature>
<feature type="region of interest" description="Disordered" evidence="2">
    <location>
        <begin position="1442"/>
        <end position="1481"/>
    </location>
</feature>
<dbReference type="InterPro" id="IPR038765">
    <property type="entry name" value="Papain-like_cys_pep_sf"/>
</dbReference>
<feature type="compositionally biased region" description="Basic and acidic residues" evidence="2">
    <location>
        <begin position="1213"/>
        <end position="1223"/>
    </location>
</feature>
<name>A0A3B4V0Q9_SERDU</name>
<feature type="compositionally biased region" description="Polar residues" evidence="2">
    <location>
        <begin position="294"/>
        <end position="316"/>
    </location>
</feature>
<sequence>MSKAGPKKKESSSSKVSLSDRQTEAASLVATSSESLGGAWKCRFPIWPEWNDAEVSKEKWDSNKGAEDGKTSKSPSTPFFEDPEGKITLPPSLKVHSWKRPTEFIVNKGPVVVENQMKFNLISPNDHLIHSEIMRWIISEIYITWTLHSNTSTEQEGWKPWEHIYSLCKVVKNHVPLYNNYGKYLVRLYWMGCWRKITVDDYMPFDEENNLLLPASTCQSELWPLLLAKALIKVANTNVVPEVCGEMGEFTFIHTLTAWIPEIRPIKSVGDIWNFLQDTIPIFTHPGESLPETKPQTADPTAGRDSSLNDSKSQLPEQEKSNPEVVVCASYYPFQPHNSFGFGQMANSSESLRRYSLSWLYSHIVLLTRIRACQLEAPHKPLPVPRWKLIRQHKEIVVTDEPRKLPLSKPEQFIEVASPFLSYRVKSSVGSISEQETKQSAPRKLSSGSPLVSIAERGETEDREGLEPDAAERTTNSPNSTDKIEVTAEDRKKDGGDISNDGPKTSMKEPVTQQFSAPVKPILQQTWVDLDDFAKCFQALLVFHKSQFYPHHISKSHFKSTILSKTATGSNCNGSSLTTGPPPMTSAVASPECLEVRGTHYLCVDSLQPSQILISFSALLLWGDTAGEKKEMSAACRSAVLTAQPHSWKSLQSQLPVLTVKTTSSKAAILHLPPGRHVLSFHTKAALGYHIHLCSKTPFIFGDEEIIISQLTKESARFTEQASSIWRALSRVVASLSGEQDQLAARGTLEEAHCPQNINATLGKLEHHKVFNSAIYHMLYKALGRKLTAEEQFAVLALTADPSLLATGCKEDSPAYTESKPPENWRDRQPTDKEVKAATVLQAGFRGHLVREILNASKPGTKENLSASKILSDMWPKVESDADKNAVFLLRYIIDHSERKAELYACQQDDWTKTAFADYSVSLQDTANSWVLVFREVFLVPQEMLLVPKVYSPIPNCLLHVINNDTGEELNMVFNKLATHVYQPNKLGYTFVAEAVTPESPPVGAKWQMRLIGSREPLPKLSREAPHSTFSVKEFRDYYIPSDKNVICRYSVQVTTDVLGTIQFQTSKPDVLIHLSILDQEKEVAGSTGKGHVIIPVFCFLANKAHTDEKNQSQKGCPTQDKGVKVVDTPQLTAGGKSDEESLITETMGHKYMVQAEVLYKSWDLDESQLAFVHMLRDLEKHEMRVCNLENLKRSSDTPSHDGHNSDTPKTNRKGEGDKEKGKPAAMSKSGSRQETSLDLTKPHWTLRVVSDKSKAESIGVKKDRERMEQIKSIKKAWEMVEPGRCAKALQSRLQFLNQVQHPASDEATTDDAESSEPAASRSDPNTSLSPSNQKLTDTSATYPHMDYMPFIRRQKDIPVLMDSQIEEIQQRERLEKIQTYRLVRENVLEHQKQQELNRKELMRRQLEMYENMQAALGQRCKKFLDACEAFSSRQMAAVKKEQEEKQALEEAQQAVLEKTTPTSAATQQPHKPAKSAGKKK</sequence>
<dbReference type="GO" id="GO:0006508">
    <property type="term" value="P:proteolysis"/>
    <property type="evidence" value="ECO:0007669"/>
    <property type="project" value="InterPro"/>
</dbReference>
<feature type="compositionally biased region" description="Polar residues" evidence="2">
    <location>
        <begin position="431"/>
        <end position="450"/>
    </location>
</feature>
<dbReference type="GO" id="GO:0004198">
    <property type="term" value="F:calcium-dependent cysteine-type endopeptidase activity"/>
    <property type="evidence" value="ECO:0007669"/>
    <property type="project" value="InterPro"/>
</dbReference>
<feature type="region of interest" description="Disordered" evidence="2">
    <location>
        <begin position="1"/>
        <end position="35"/>
    </location>
</feature>
<keyword evidence="6" id="KW-1185">Reference proteome</keyword>
<feature type="compositionally biased region" description="Basic and acidic residues" evidence="2">
    <location>
        <begin position="1191"/>
        <end position="1207"/>
    </location>
</feature>
<reference evidence="5" key="1">
    <citation type="submission" date="2025-08" db="UniProtKB">
        <authorList>
            <consortium name="Ensembl"/>
        </authorList>
    </citation>
    <scope>IDENTIFICATION</scope>
</reference>
<evidence type="ECO:0000313" key="5">
    <source>
        <dbReference type="Ensembl" id="ENSSDUP00000024152.1"/>
    </source>
</evidence>
<feature type="region of interest" description="Disordered" evidence="2">
    <location>
        <begin position="431"/>
        <end position="509"/>
    </location>
</feature>
<evidence type="ECO:0000259" key="3">
    <source>
        <dbReference type="PROSITE" id="PS50203"/>
    </source>
</evidence>
<feature type="domain" description="Globin" evidence="4">
    <location>
        <begin position="692"/>
        <end position="896"/>
    </location>
</feature>
<feature type="compositionally biased region" description="Basic and acidic residues" evidence="2">
    <location>
        <begin position="57"/>
        <end position="71"/>
    </location>
</feature>